<keyword evidence="6" id="KW-0472">Membrane</keyword>
<dbReference type="RefSeq" id="WP_103241247.1">
    <property type="nucleotide sequence ID" value="NZ_JANJZD010000021.1"/>
</dbReference>
<evidence type="ECO:0000313" key="7">
    <source>
        <dbReference type="EMBL" id="SOY31245.1"/>
    </source>
</evidence>
<name>A0A2K4ZLC6_9FIRM</name>
<dbReference type="InterPro" id="IPR051539">
    <property type="entry name" value="T4SS-coupling_protein"/>
</dbReference>
<reference evidence="7 8" key="1">
    <citation type="submission" date="2018-01" db="EMBL/GenBank/DDBJ databases">
        <authorList>
            <person name="Gaut B.S."/>
            <person name="Morton B.R."/>
            <person name="Clegg M.T."/>
            <person name="Duvall M.R."/>
        </authorList>
    </citation>
    <scope>NUCLEOTIDE SEQUENCE [LARGE SCALE GENOMIC DNA]</scope>
    <source>
        <strain evidence="7">GP69</strain>
    </source>
</reference>
<accession>A0A2K4ZLC6</accession>
<dbReference type="Pfam" id="PF02534">
    <property type="entry name" value="T4SS-DNA_transf"/>
    <property type="match status" value="1"/>
</dbReference>
<sequence length="654" mass="75000">MENKRITLKPHGSLLGIQNDAVPGNRSVIKKTLVNIREDLSEIKRTNPLVISKGGIPLLYDESENTVYVDATDSHSLIIGSTGSKKTRLVVLPLVHMLCYAEESMIISDPKAEIYNRTAAMLKNNGYKVTVLNFRNPSFGEGWNPLAIPYELYKVGERDRAYEFINDIATNLMCSELSHQDVFWEYSASDLLFGLILLAFKRSNGNSVSFEDVLGLRAKLFNNGNPDLNIWEDAKSDLLIHHSLIGTVEAPDRTRTSILSTFDQKMRIFSFQENLTDMLRQNTISVDRLGFEKSVVFLIMPDEKTTYHRLISLFVKQCYERLIYLAQNLKQVTFKTRINYILDEFSTLPTINDFPAMITAARSRNIRFFLFVQSQKQLEHRYKVEAETIESNCNNWIFLTSREISLLQSISLLAGQTADGKPLISVFALQHLDKEKGEALVFSGRLFPFITELVDIGKIDNDEYEVLEMTERIPVRTTIDKIDNGSTDSLEDDKLAIEPVKDDTYDLQKELERKFDELFGPINDESENEVIVDKEKDKLIETSKVVSLDCETKMLHNKHEEDLDNIIVLKDDKGNDCKFEFLDLIEYQNEEYVVLLPIVESQGEDAGEVVILRVEEDDLNGDEESYCSVEDEDVLMTIFKIFKDKFKDEFDFET</sequence>
<keyword evidence="3" id="KW-1003">Cell membrane</keyword>
<keyword evidence="5" id="KW-1133">Transmembrane helix</keyword>
<keyword evidence="8" id="KW-1185">Reference proteome</keyword>
<organism evidence="7 8">
    <name type="scientific">Acetatifactor muris</name>
    <dbReference type="NCBI Taxonomy" id="879566"/>
    <lineage>
        <taxon>Bacteria</taxon>
        <taxon>Bacillati</taxon>
        <taxon>Bacillota</taxon>
        <taxon>Clostridia</taxon>
        <taxon>Lachnospirales</taxon>
        <taxon>Lachnospiraceae</taxon>
        <taxon>Acetatifactor</taxon>
    </lineage>
</organism>
<evidence type="ECO:0000256" key="4">
    <source>
        <dbReference type="ARBA" id="ARBA00022692"/>
    </source>
</evidence>
<gene>
    <name evidence="7" type="ORF">AMURIS_03981</name>
</gene>
<evidence type="ECO:0000256" key="5">
    <source>
        <dbReference type="ARBA" id="ARBA00022989"/>
    </source>
</evidence>
<dbReference type="InterPro" id="IPR003688">
    <property type="entry name" value="TraG/VirD4"/>
</dbReference>
<comment type="subcellular location">
    <subcellularLocation>
        <location evidence="1">Cell membrane</location>
        <topology evidence="1">Multi-pass membrane protein</topology>
    </subcellularLocation>
</comment>
<protein>
    <submittedName>
        <fullName evidence="7">Type IV secretory system Conjugative DNA transfer</fullName>
    </submittedName>
</protein>
<dbReference type="OrthoDB" id="9766496at2"/>
<dbReference type="Gene3D" id="3.40.50.300">
    <property type="entry name" value="P-loop containing nucleotide triphosphate hydrolases"/>
    <property type="match status" value="2"/>
</dbReference>
<dbReference type="Proteomes" id="UP000236311">
    <property type="component" value="Unassembled WGS sequence"/>
</dbReference>
<evidence type="ECO:0000256" key="1">
    <source>
        <dbReference type="ARBA" id="ARBA00004651"/>
    </source>
</evidence>
<evidence type="ECO:0000256" key="2">
    <source>
        <dbReference type="ARBA" id="ARBA00008806"/>
    </source>
</evidence>
<dbReference type="PANTHER" id="PTHR37937">
    <property type="entry name" value="CONJUGATIVE TRANSFER: DNA TRANSPORT"/>
    <property type="match status" value="1"/>
</dbReference>
<keyword evidence="4" id="KW-0812">Transmembrane</keyword>
<dbReference type="InterPro" id="IPR027417">
    <property type="entry name" value="P-loop_NTPase"/>
</dbReference>
<dbReference type="Pfam" id="PF06949">
    <property type="entry name" value="DUF1292"/>
    <property type="match status" value="1"/>
</dbReference>
<comment type="similarity">
    <text evidence="2">Belongs to the VirD4/TraG family.</text>
</comment>
<dbReference type="GO" id="GO:0005886">
    <property type="term" value="C:plasma membrane"/>
    <property type="evidence" value="ECO:0007669"/>
    <property type="project" value="UniProtKB-SubCell"/>
</dbReference>
<dbReference type="PANTHER" id="PTHR37937:SF1">
    <property type="entry name" value="CONJUGATIVE TRANSFER: DNA TRANSPORT"/>
    <property type="match status" value="1"/>
</dbReference>
<evidence type="ECO:0000313" key="8">
    <source>
        <dbReference type="Proteomes" id="UP000236311"/>
    </source>
</evidence>
<dbReference type="AlphaFoldDB" id="A0A2K4ZLC6"/>
<proteinExistence type="inferred from homology"/>
<evidence type="ECO:0000256" key="6">
    <source>
        <dbReference type="ARBA" id="ARBA00023136"/>
    </source>
</evidence>
<dbReference type="SUPFAM" id="SSF52540">
    <property type="entry name" value="P-loop containing nucleoside triphosphate hydrolases"/>
    <property type="match status" value="1"/>
</dbReference>
<dbReference type="EMBL" id="OFSM01000023">
    <property type="protein sequence ID" value="SOY31245.1"/>
    <property type="molecule type" value="Genomic_DNA"/>
</dbReference>
<dbReference type="CDD" id="cd01127">
    <property type="entry name" value="TrwB_TraG_TraD_VirD4"/>
    <property type="match status" value="1"/>
</dbReference>
<dbReference type="InterPro" id="IPR009711">
    <property type="entry name" value="UPF0473"/>
</dbReference>
<evidence type="ECO:0000256" key="3">
    <source>
        <dbReference type="ARBA" id="ARBA00022475"/>
    </source>
</evidence>